<feature type="compositionally biased region" description="Basic and acidic residues" evidence="1">
    <location>
        <begin position="146"/>
        <end position="162"/>
    </location>
</feature>
<keyword evidence="4" id="KW-1185">Reference proteome</keyword>
<keyword evidence="2" id="KW-0732">Signal</keyword>
<name>A0A2G8SG89_9APHY</name>
<evidence type="ECO:0000313" key="3">
    <source>
        <dbReference type="EMBL" id="PIL32790.1"/>
    </source>
</evidence>
<accession>A0A2G8SG89</accession>
<evidence type="ECO:0000256" key="1">
    <source>
        <dbReference type="SAM" id="MobiDB-lite"/>
    </source>
</evidence>
<feature type="compositionally biased region" description="Basic residues" evidence="1">
    <location>
        <begin position="80"/>
        <end position="90"/>
    </location>
</feature>
<gene>
    <name evidence="3" type="ORF">GSI_04907</name>
</gene>
<sequence length="227" mass="25237">MPAFQRLLVLSALALSLSVQAAPFEAVESREFDQATDLEARGFRRVHPGPHHGVTTHIGIPAQGHDHVAELEARRVRHKYRPHSGHKSTKDKHTVEAPAPTEEARAFEDDDVAELEARGIRHKPRPHSGHKSTKDKHTVEAPAPTEEARAFEDDVAELEARGIRHKYHPTRATSPPRTSTPLRSQRPPRRLGRSLTSTSRSMLFLTVTLSSLHHRSPSTSLSPSPQV</sequence>
<feature type="compositionally biased region" description="Basic residues" evidence="1">
    <location>
        <begin position="120"/>
        <end position="134"/>
    </location>
</feature>
<reference evidence="3 4" key="1">
    <citation type="journal article" date="2015" name="Sci. Rep.">
        <title>Chromosome-level genome map provides insights into diverse defense mechanisms in the medicinal fungus Ganoderma sinense.</title>
        <authorList>
            <person name="Zhu Y."/>
            <person name="Xu J."/>
            <person name="Sun C."/>
            <person name="Zhou S."/>
            <person name="Xu H."/>
            <person name="Nelson D.R."/>
            <person name="Qian J."/>
            <person name="Song J."/>
            <person name="Luo H."/>
            <person name="Xiang L."/>
            <person name="Li Y."/>
            <person name="Xu Z."/>
            <person name="Ji A."/>
            <person name="Wang L."/>
            <person name="Lu S."/>
            <person name="Hayward A."/>
            <person name="Sun W."/>
            <person name="Li X."/>
            <person name="Schwartz D.C."/>
            <person name="Wang Y."/>
            <person name="Chen S."/>
        </authorList>
    </citation>
    <scope>NUCLEOTIDE SEQUENCE [LARGE SCALE GENOMIC DNA]</scope>
    <source>
        <strain evidence="3 4">ZZ0214-1</strain>
    </source>
</reference>
<feature type="chain" id="PRO_5013694842" description="Transporter" evidence="2">
    <location>
        <begin position="22"/>
        <end position="227"/>
    </location>
</feature>
<protein>
    <recommendedName>
        <fullName evidence="5">Transporter</fullName>
    </recommendedName>
</protein>
<evidence type="ECO:0008006" key="5">
    <source>
        <dbReference type="Google" id="ProtNLM"/>
    </source>
</evidence>
<feature type="region of interest" description="Disordered" evidence="1">
    <location>
        <begin position="80"/>
        <end position="199"/>
    </location>
</feature>
<feature type="signal peptide" evidence="2">
    <location>
        <begin position="1"/>
        <end position="21"/>
    </location>
</feature>
<dbReference type="Proteomes" id="UP000230002">
    <property type="component" value="Unassembled WGS sequence"/>
</dbReference>
<proteinExistence type="predicted"/>
<organism evidence="3 4">
    <name type="scientific">Ganoderma sinense ZZ0214-1</name>
    <dbReference type="NCBI Taxonomy" id="1077348"/>
    <lineage>
        <taxon>Eukaryota</taxon>
        <taxon>Fungi</taxon>
        <taxon>Dikarya</taxon>
        <taxon>Basidiomycota</taxon>
        <taxon>Agaricomycotina</taxon>
        <taxon>Agaricomycetes</taxon>
        <taxon>Polyporales</taxon>
        <taxon>Polyporaceae</taxon>
        <taxon>Ganoderma</taxon>
    </lineage>
</organism>
<dbReference type="AlphaFoldDB" id="A0A2G8SG89"/>
<evidence type="ECO:0000313" key="4">
    <source>
        <dbReference type="Proteomes" id="UP000230002"/>
    </source>
</evidence>
<dbReference type="STRING" id="1077348.A0A2G8SG89"/>
<evidence type="ECO:0000256" key="2">
    <source>
        <dbReference type="SAM" id="SignalP"/>
    </source>
</evidence>
<feature type="compositionally biased region" description="Low complexity" evidence="1">
    <location>
        <begin position="170"/>
        <end position="185"/>
    </location>
</feature>
<dbReference type="EMBL" id="AYKW01000009">
    <property type="protein sequence ID" value="PIL32790.1"/>
    <property type="molecule type" value="Genomic_DNA"/>
</dbReference>
<comment type="caution">
    <text evidence="3">The sequence shown here is derived from an EMBL/GenBank/DDBJ whole genome shotgun (WGS) entry which is preliminary data.</text>
</comment>